<dbReference type="RefSeq" id="WP_282721656.1">
    <property type="nucleotide sequence ID" value="NZ_JASCQO010000035.1"/>
</dbReference>
<evidence type="ECO:0000313" key="2">
    <source>
        <dbReference type="Proteomes" id="UP001244242"/>
    </source>
</evidence>
<sequence>MNMQSRVRRRDDPLTSHLGDDLVIFSARNGKYYGTQDAGTLIWSLIEHDSTVLDVCEGLMHAFDVDRRTCERDVIAFLEQLEQEGLITVH</sequence>
<name>A0ABT6VJM0_9GAMM</name>
<dbReference type="Gene3D" id="1.10.10.1150">
    <property type="entry name" value="Coenzyme PQQ synthesis protein D (PqqD)"/>
    <property type="match status" value="1"/>
</dbReference>
<comment type="caution">
    <text evidence="1">The sequence shown here is derived from an EMBL/GenBank/DDBJ whole genome shotgun (WGS) entry which is preliminary data.</text>
</comment>
<organism evidence="1 2">
    <name type="scientific">Halomonas kalidii</name>
    <dbReference type="NCBI Taxonomy" id="3043293"/>
    <lineage>
        <taxon>Bacteria</taxon>
        <taxon>Pseudomonadati</taxon>
        <taxon>Pseudomonadota</taxon>
        <taxon>Gammaproteobacteria</taxon>
        <taxon>Oceanospirillales</taxon>
        <taxon>Halomonadaceae</taxon>
        <taxon>Halomonas</taxon>
    </lineage>
</organism>
<dbReference type="EMBL" id="JASCQO010000035">
    <property type="protein sequence ID" value="MDI5934185.1"/>
    <property type="molecule type" value="Genomic_DNA"/>
</dbReference>
<keyword evidence="2" id="KW-1185">Reference proteome</keyword>
<dbReference type="InterPro" id="IPR041881">
    <property type="entry name" value="PqqD_sf"/>
</dbReference>
<reference evidence="1 2" key="1">
    <citation type="submission" date="2023-04" db="EMBL/GenBank/DDBJ databases">
        <title>Halomonas strains isolated from rhizosphere soil.</title>
        <authorList>
            <person name="Xu L."/>
            <person name="Sun J.-Q."/>
        </authorList>
    </citation>
    <scope>NUCLEOTIDE SEQUENCE [LARGE SCALE GENOMIC DNA]</scope>
    <source>
        <strain evidence="1 2">LN1S58</strain>
    </source>
</reference>
<protein>
    <submittedName>
        <fullName evidence="1">PqqD family peptide modification chaperone</fullName>
    </submittedName>
</protein>
<dbReference type="Proteomes" id="UP001244242">
    <property type="component" value="Unassembled WGS sequence"/>
</dbReference>
<dbReference type="InterPro" id="IPR008792">
    <property type="entry name" value="PQQD"/>
</dbReference>
<dbReference type="Pfam" id="PF05402">
    <property type="entry name" value="PqqD"/>
    <property type="match status" value="1"/>
</dbReference>
<gene>
    <name evidence="1" type="ORF">QLQ84_10340</name>
</gene>
<proteinExistence type="predicted"/>
<evidence type="ECO:0000313" key="1">
    <source>
        <dbReference type="EMBL" id="MDI5934185.1"/>
    </source>
</evidence>
<accession>A0ABT6VJM0</accession>